<comment type="caution">
    <text evidence="1">The sequence shown here is derived from an EMBL/GenBank/DDBJ whole genome shotgun (WGS) entry which is preliminary data.</text>
</comment>
<reference evidence="1" key="2">
    <citation type="submission" date="2020-09" db="EMBL/GenBank/DDBJ databases">
        <authorList>
            <person name="Sun Q."/>
            <person name="Ohkuma M."/>
        </authorList>
    </citation>
    <scope>NUCLEOTIDE SEQUENCE</scope>
    <source>
        <strain evidence="1">JCM 13064</strain>
    </source>
</reference>
<gene>
    <name evidence="1" type="ORF">GCM10007964_06790</name>
</gene>
<evidence type="ECO:0000313" key="2">
    <source>
        <dbReference type="Proteomes" id="UP000645217"/>
    </source>
</evidence>
<organism evidence="1 2">
    <name type="scientific">Sphaerisporangium melleum</name>
    <dbReference type="NCBI Taxonomy" id="321316"/>
    <lineage>
        <taxon>Bacteria</taxon>
        <taxon>Bacillati</taxon>
        <taxon>Actinomycetota</taxon>
        <taxon>Actinomycetes</taxon>
        <taxon>Streptosporangiales</taxon>
        <taxon>Streptosporangiaceae</taxon>
        <taxon>Sphaerisporangium</taxon>
    </lineage>
</organism>
<dbReference type="EMBL" id="BMNT01000003">
    <property type="protein sequence ID" value="GGK66414.1"/>
    <property type="molecule type" value="Genomic_DNA"/>
</dbReference>
<name>A0A917QT07_9ACTN</name>
<reference evidence="1" key="1">
    <citation type="journal article" date="2014" name="Int. J. Syst. Evol. Microbiol.">
        <title>Complete genome sequence of Corynebacterium casei LMG S-19264T (=DSM 44701T), isolated from a smear-ripened cheese.</title>
        <authorList>
            <consortium name="US DOE Joint Genome Institute (JGI-PGF)"/>
            <person name="Walter F."/>
            <person name="Albersmeier A."/>
            <person name="Kalinowski J."/>
            <person name="Ruckert C."/>
        </authorList>
    </citation>
    <scope>NUCLEOTIDE SEQUENCE</scope>
    <source>
        <strain evidence="1">JCM 13064</strain>
    </source>
</reference>
<proteinExistence type="predicted"/>
<accession>A0A917QT07</accession>
<evidence type="ECO:0000313" key="1">
    <source>
        <dbReference type="EMBL" id="GGK66414.1"/>
    </source>
</evidence>
<dbReference type="AlphaFoldDB" id="A0A917QT07"/>
<sequence>MRRFAFAVAGALAIALAVVIYHGYAADLFTVPATVMAAPFDWFVPPR</sequence>
<dbReference type="Proteomes" id="UP000645217">
    <property type="component" value="Unassembled WGS sequence"/>
</dbReference>
<keyword evidence="2" id="KW-1185">Reference proteome</keyword>
<protein>
    <submittedName>
        <fullName evidence="1">Uncharacterized protein</fullName>
    </submittedName>
</protein>